<keyword evidence="10" id="KW-1185">Reference proteome</keyword>
<keyword evidence="6" id="KW-0456">Lyase</keyword>
<dbReference type="SMART" id="SM00905">
    <property type="entry name" value="FolB"/>
    <property type="match status" value="1"/>
</dbReference>
<dbReference type="InterPro" id="IPR006156">
    <property type="entry name" value="Dihydroneopterin_aldolase"/>
</dbReference>
<dbReference type="GO" id="GO:0005737">
    <property type="term" value="C:cytoplasm"/>
    <property type="evidence" value="ECO:0007669"/>
    <property type="project" value="TreeGrafter"/>
</dbReference>
<sequence length="267" mass="29692">MGPVVPVRQAQWDAEAVQSGHYDKIMVQNLDVVVNAGKDVWGRPKRQRAFISVTLTLGKQFTSASSTDSVDSSTVHYGTLSKAIQAHFQRDDLAWMSTAELSLAVSQCVRNVAGSTDIYAIETNVCYLKGSMFGEGAGHVTSSIEKSGTRSSVMYLRNVRIPSLIGVNSNERLQKQPVDVNIWVDNMAESRIDDYPQLEKLLFDLISEATFQTIESLLAWLIDELRQKHFTQEVDSNAWIRLRVSKPQAVPFADAPAVEITRPVHPN</sequence>
<dbReference type="Gene3D" id="3.30.1130.10">
    <property type="match status" value="2"/>
</dbReference>
<comment type="similarity">
    <text evidence="3">Belongs to the DHNA family.</text>
</comment>
<dbReference type="GO" id="GO:0046656">
    <property type="term" value="P:folic acid biosynthetic process"/>
    <property type="evidence" value="ECO:0007669"/>
    <property type="project" value="UniProtKB-KW"/>
</dbReference>
<protein>
    <recommendedName>
        <fullName evidence="4">dihydroneopterin aldolase</fullName>
        <ecNumber evidence="4">4.1.2.25</ecNumber>
    </recommendedName>
    <alternativeName>
        <fullName evidence="7">7,8-dihydroneopterin aldolase</fullName>
    </alternativeName>
</protein>
<evidence type="ECO:0000256" key="1">
    <source>
        <dbReference type="ARBA" id="ARBA00001353"/>
    </source>
</evidence>
<accession>A0A6A5KA19</accession>
<feature type="domain" description="Dihydroneopterin aldolase/epimerase" evidence="8">
    <location>
        <begin position="154"/>
        <end position="262"/>
    </location>
</feature>
<dbReference type="InterPro" id="IPR043133">
    <property type="entry name" value="GTP-CH-I_C/QueF"/>
</dbReference>
<organism evidence="9 10">
    <name type="scientific">Decorospora gaudefroyi</name>
    <dbReference type="NCBI Taxonomy" id="184978"/>
    <lineage>
        <taxon>Eukaryota</taxon>
        <taxon>Fungi</taxon>
        <taxon>Dikarya</taxon>
        <taxon>Ascomycota</taxon>
        <taxon>Pezizomycotina</taxon>
        <taxon>Dothideomycetes</taxon>
        <taxon>Pleosporomycetidae</taxon>
        <taxon>Pleosporales</taxon>
        <taxon>Pleosporineae</taxon>
        <taxon>Pleosporaceae</taxon>
        <taxon>Decorospora</taxon>
    </lineage>
</organism>
<dbReference type="InterPro" id="IPR006157">
    <property type="entry name" value="FolB_dom"/>
</dbReference>
<dbReference type="AlphaFoldDB" id="A0A6A5KA19"/>
<dbReference type="EMBL" id="ML975368">
    <property type="protein sequence ID" value="KAF1831284.1"/>
    <property type="molecule type" value="Genomic_DNA"/>
</dbReference>
<evidence type="ECO:0000256" key="4">
    <source>
        <dbReference type="ARBA" id="ARBA00013043"/>
    </source>
</evidence>
<comment type="catalytic activity">
    <reaction evidence="1">
        <text>7,8-dihydroneopterin = 6-hydroxymethyl-7,8-dihydropterin + glycolaldehyde</text>
        <dbReference type="Rhea" id="RHEA:10540"/>
        <dbReference type="ChEBI" id="CHEBI:17001"/>
        <dbReference type="ChEBI" id="CHEBI:17071"/>
        <dbReference type="ChEBI" id="CHEBI:44841"/>
        <dbReference type="EC" id="4.1.2.25"/>
    </reaction>
</comment>
<dbReference type="EC" id="4.1.2.25" evidence="4"/>
<evidence type="ECO:0000259" key="8">
    <source>
        <dbReference type="SMART" id="SM00905"/>
    </source>
</evidence>
<evidence type="ECO:0000256" key="2">
    <source>
        <dbReference type="ARBA" id="ARBA00005013"/>
    </source>
</evidence>
<gene>
    <name evidence="9" type="ORF">BDW02DRAFT_572204</name>
</gene>
<proteinExistence type="inferred from homology"/>
<dbReference type="GO" id="GO:0004150">
    <property type="term" value="F:dihydroneopterin aldolase activity"/>
    <property type="evidence" value="ECO:0007669"/>
    <property type="project" value="UniProtKB-EC"/>
</dbReference>
<dbReference type="OrthoDB" id="5425486at2759"/>
<evidence type="ECO:0000256" key="7">
    <source>
        <dbReference type="ARBA" id="ARBA00032903"/>
    </source>
</evidence>
<dbReference type="Pfam" id="PF02152">
    <property type="entry name" value="FolB"/>
    <property type="match status" value="1"/>
</dbReference>
<keyword evidence="5" id="KW-0289">Folate biosynthesis</keyword>
<evidence type="ECO:0000256" key="5">
    <source>
        <dbReference type="ARBA" id="ARBA00022909"/>
    </source>
</evidence>
<name>A0A6A5KA19_9PLEO</name>
<evidence type="ECO:0000256" key="6">
    <source>
        <dbReference type="ARBA" id="ARBA00023239"/>
    </source>
</evidence>
<evidence type="ECO:0000313" key="10">
    <source>
        <dbReference type="Proteomes" id="UP000800040"/>
    </source>
</evidence>
<dbReference type="PANTHER" id="PTHR42844">
    <property type="entry name" value="DIHYDRONEOPTERIN ALDOLASE 1-RELATED"/>
    <property type="match status" value="1"/>
</dbReference>
<dbReference type="PANTHER" id="PTHR42844:SF1">
    <property type="entry name" value="DIHYDRONEOPTERIN ALDOLASE 1-RELATED"/>
    <property type="match status" value="1"/>
</dbReference>
<evidence type="ECO:0000256" key="3">
    <source>
        <dbReference type="ARBA" id="ARBA00005708"/>
    </source>
</evidence>
<dbReference type="Proteomes" id="UP000800040">
    <property type="component" value="Unassembled WGS sequence"/>
</dbReference>
<evidence type="ECO:0000313" key="9">
    <source>
        <dbReference type="EMBL" id="KAF1831284.1"/>
    </source>
</evidence>
<dbReference type="SUPFAM" id="SSF55620">
    <property type="entry name" value="Tetrahydrobiopterin biosynthesis enzymes-like"/>
    <property type="match status" value="2"/>
</dbReference>
<comment type="pathway">
    <text evidence="2">Cofactor biosynthesis; tetrahydrofolate biosynthesis; 2-amino-4-hydroxy-6-hydroxymethyl-7,8-dihydropteridine diphosphate from 7,8-dihydroneopterin triphosphate: step 3/4.</text>
</comment>
<reference evidence="9" key="1">
    <citation type="submission" date="2020-01" db="EMBL/GenBank/DDBJ databases">
        <authorList>
            <consortium name="DOE Joint Genome Institute"/>
            <person name="Haridas S."/>
            <person name="Albert R."/>
            <person name="Binder M."/>
            <person name="Bloem J."/>
            <person name="Labutti K."/>
            <person name="Salamov A."/>
            <person name="Andreopoulos B."/>
            <person name="Baker S.E."/>
            <person name="Barry K."/>
            <person name="Bills G."/>
            <person name="Bluhm B.H."/>
            <person name="Cannon C."/>
            <person name="Castanera R."/>
            <person name="Culley D.E."/>
            <person name="Daum C."/>
            <person name="Ezra D."/>
            <person name="Gonzalez J.B."/>
            <person name="Henrissat B."/>
            <person name="Kuo A."/>
            <person name="Liang C."/>
            <person name="Lipzen A."/>
            <person name="Lutzoni F."/>
            <person name="Magnuson J."/>
            <person name="Mondo S."/>
            <person name="Nolan M."/>
            <person name="Ohm R."/>
            <person name="Pangilinan J."/>
            <person name="Park H.-J."/>
            <person name="Ramirez L."/>
            <person name="Alfaro M."/>
            <person name="Sun H."/>
            <person name="Tritt A."/>
            <person name="Yoshinaga Y."/>
            <person name="Zwiers L.-H."/>
            <person name="Turgeon B.G."/>
            <person name="Goodwin S.B."/>
            <person name="Spatafora J.W."/>
            <person name="Crous P.W."/>
            <person name="Grigoriev I.V."/>
        </authorList>
    </citation>
    <scope>NUCLEOTIDE SEQUENCE</scope>
    <source>
        <strain evidence="9">P77</strain>
    </source>
</reference>